<evidence type="ECO:0000313" key="2">
    <source>
        <dbReference type="EMBL" id="RIB13878.1"/>
    </source>
</evidence>
<sequence length="104" mass="11818">MFQQKASDTIVSDLYIIEQIQGANVYDAKHKQVVSKKVKYANGFKSRTGSWLTIMDPLVTKHRSHPPTKRLKSSSKNQDHRESAHNQAIDPQDSNLKMPSQTLI</sequence>
<dbReference type="EMBL" id="QKWP01000884">
    <property type="protein sequence ID" value="RIB13878.1"/>
    <property type="molecule type" value="Genomic_DNA"/>
</dbReference>
<feature type="compositionally biased region" description="Polar residues" evidence="1">
    <location>
        <begin position="92"/>
        <end position="104"/>
    </location>
</feature>
<dbReference type="Proteomes" id="UP000266673">
    <property type="component" value="Unassembled WGS sequence"/>
</dbReference>
<evidence type="ECO:0000313" key="3">
    <source>
        <dbReference type="Proteomes" id="UP000266673"/>
    </source>
</evidence>
<reference evidence="2 3" key="1">
    <citation type="submission" date="2018-06" db="EMBL/GenBank/DDBJ databases">
        <title>Comparative genomics reveals the genomic features of Rhizophagus irregularis, R. cerebriforme, R. diaphanum and Gigaspora rosea, and their symbiotic lifestyle signature.</title>
        <authorList>
            <person name="Morin E."/>
            <person name="San Clemente H."/>
            <person name="Chen E.C.H."/>
            <person name="De La Providencia I."/>
            <person name="Hainaut M."/>
            <person name="Kuo A."/>
            <person name="Kohler A."/>
            <person name="Murat C."/>
            <person name="Tang N."/>
            <person name="Roy S."/>
            <person name="Loubradou J."/>
            <person name="Henrissat B."/>
            <person name="Grigoriev I.V."/>
            <person name="Corradi N."/>
            <person name="Roux C."/>
            <person name="Martin F.M."/>
        </authorList>
    </citation>
    <scope>NUCLEOTIDE SEQUENCE [LARGE SCALE GENOMIC DNA]</scope>
    <source>
        <strain evidence="2 3">DAOM 194757</strain>
    </source>
</reference>
<proteinExistence type="predicted"/>
<feature type="compositionally biased region" description="Basic residues" evidence="1">
    <location>
        <begin position="60"/>
        <end position="73"/>
    </location>
</feature>
<comment type="caution">
    <text evidence="2">The sequence shown here is derived from an EMBL/GenBank/DDBJ whole genome shotgun (WGS) entry which is preliminary data.</text>
</comment>
<gene>
    <name evidence="2" type="ORF">C2G38_2196670</name>
</gene>
<keyword evidence="3" id="KW-1185">Reference proteome</keyword>
<dbReference type="AlphaFoldDB" id="A0A397UWZ2"/>
<organism evidence="2 3">
    <name type="scientific">Gigaspora rosea</name>
    <dbReference type="NCBI Taxonomy" id="44941"/>
    <lineage>
        <taxon>Eukaryota</taxon>
        <taxon>Fungi</taxon>
        <taxon>Fungi incertae sedis</taxon>
        <taxon>Mucoromycota</taxon>
        <taxon>Glomeromycotina</taxon>
        <taxon>Glomeromycetes</taxon>
        <taxon>Diversisporales</taxon>
        <taxon>Gigasporaceae</taxon>
        <taxon>Gigaspora</taxon>
    </lineage>
</organism>
<feature type="region of interest" description="Disordered" evidence="1">
    <location>
        <begin position="58"/>
        <end position="104"/>
    </location>
</feature>
<evidence type="ECO:0000256" key="1">
    <source>
        <dbReference type="SAM" id="MobiDB-lite"/>
    </source>
</evidence>
<protein>
    <submittedName>
        <fullName evidence="2">Uncharacterized protein</fullName>
    </submittedName>
</protein>
<name>A0A397UWZ2_9GLOM</name>
<dbReference type="OrthoDB" id="10552291at2759"/>
<accession>A0A397UWZ2</accession>